<proteinExistence type="predicted"/>
<accession>A0AAD3E583</accession>
<reference evidence="2 3" key="1">
    <citation type="journal article" date="2021" name="Sci. Rep.">
        <title>Genome sequencing of the multicellular alga Astrephomene provides insights into convergent evolution of germ-soma differentiation.</title>
        <authorList>
            <person name="Yamashita S."/>
            <person name="Yamamoto K."/>
            <person name="Matsuzaki R."/>
            <person name="Suzuki S."/>
            <person name="Yamaguchi H."/>
            <person name="Hirooka S."/>
            <person name="Minakuchi Y."/>
            <person name="Miyagishima S."/>
            <person name="Kawachi M."/>
            <person name="Toyoda A."/>
            <person name="Nozaki H."/>
        </authorList>
    </citation>
    <scope>NUCLEOTIDE SEQUENCE [LARGE SCALE GENOMIC DNA]</scope>
    <source>
        <strain evidence="2 3">NIES-4017</strain>
    </source>
</reference>
<protein>
    <submittedName>
        <fullName evidence="2">Uncharacterized protein</fullName>
    </submittedName>
</protein>
<dbReference type="EMBL" id="BMAR01000075">
    <property type="protein sequence ID" value="GFR52932.1"/>
    <property type="molecule type" value="Genomic_DNA"/>
</dbReference>
<gene>
    <name evidence="2" type="ORF">Agub_g15596</name>
</gene>
<evidence type="ECO:0000313" key="3">
    <source>
        <dbReference type="Proteomes" id="UP001054857"/>
    </source>
</evidence>
<sequence>MMQEDEQAKKARTLIPPKEAIIAPSPNAQQGQEDDAFEQLAEEPQQDCAALGTATLQPASADFSDVLPTTEHNKAPQLDPVQQDGTQPAQDTQVDGAVETQAATSINGTGSGGGLTALPPGPSSVLMHGYTGYGHTGYGDQ</sequence>
<comment type="caution">
    <text evidence="2">The sequence shown here is derived from an EMBL/GenBank/DDBJ whole genome shotgun (WGS) entry which is preliminary data.</text>
</comment>
<evidence type="ECO:0000313" key="2">
    <source>
        <dbReference type="EMBL" id="GFR52932.1"/>
    </source>
</evidence>
<organism evidence="2 3">
    <name type="scientific">Astrephomene gubernaculifera</name>
    <dbReference type="NCBI Taxonomy" id="47775"/>
    <lineage>
        <taxon>Eukaryota</taxon>
        <taxon>Viridiplantae</taxon>
        <taxon>Chlorophyta</taxon>
        <taxon>core chlorophytes</taxon>
        <taxon>Chlorophyceae</taxon>
        <taxon>CS clade</taxon>
        <taxon>Chlamydomonadales</taxon>
        <taxon>Astrephomenaceae</taxon>
        <taxon>Astrephomene</taxon>
    </lineage>
</organism>
<keyword evidence="3" id="KW-1185">Reference proteome</keyword>
<evidence type="ECO:0000256" key="1">
    <source>
        <dbReference type="SAM" id="MobiDB-lite"/>
    </source>
</evidence>
<feature type="compositionally biased region" description="Gly residues" evidence="1">
    <location>
        <begin position="131"/>
        <end position="141"/>
    </location>
</feature>
<dbReference type="AlphaFoldDB" id="A0AAD3E583"/>
<feature type="region of interest" description="Disordered" evidence="1">
    <location>
        <begin position="59"/>
        <end position="141"/>
    </location>
</feature>
<feature type="non-terminal residue" evidence="2">
    <location>
        <position position="1"/>
    </location>
</feature>
<name>A0AAD3E583_9CHLO</name>
<feature type="compositionally biased region" description="Polar residues" evidence="1">
    <location>
        <begin position="83"/>
        <end position="93"/>
    </location>
</feature>
<dbReference type="Proteomes" id="UP001054857">
    <property type="component" value="Unassembled WGS sequence"/>
</dbReference>
<feature type="region of interest" description="Disordered" evidence="1">
    <location>
        <begin position="1"/>
        <end position="36"/>
    </location>
</feature>